<evidence type="ECO:0000313" key="2">
    <source>
        <dbReference type="EMBL" id="MBJ3775773.1"/>
    </source>
</evidence>
<dbReference type="PANTHER" id="PTHR34109:SF1">
    <property type="entry name" value="VOC DOMAIN-CONTAINING PROTEIN"/>
    <property type="match status" value="1"/>
</dbReference>
<dbReference type="CDD" id="cd07246">
    <property type="entry name" value="VOC_like"/>
    <property type="match status" value="1"/>
</dbReference>
<dbReference type="Gene3D" id="3.30.720.110">
    <property type="match status" value="1"/>
</dbReference>
<dbReference type="PANTHER" id="PTHR34109">
    <property type="entry name" value="BNAUNNG04460D PROTEIN-RELATED"/>
    <property type="match status" value="1"/>
</dbReference>
<dbReference type="InterPro" id="IPR004360">
    <property type="entry name" value="Glyas_Fos-R_dOase_dom"/>
</dbReference>
<accession>A0A934IFY8</accession>
<dbReference type="Pfam" id="PF00903">
    <property type="entry name" value="Glyoxalase"/>
    <property type="match status" value="1"/>
</dbReference>
<keyword evidence="3" id="KW-1185">Reference proteome</keyword>
<protein>
    <submittedName>
        <fullName evidence="2">VOC family protein</fullName>
    </submittedName>
</protein>
<organism evidence="2 3">
    <name type="scientific">Acuticoccus mangrovi</name>
    <dbReference type="NCBI Taxonomy" id="2796142"/>
    <lineage>
        <taxon>Bacteria</taxon>
        <taxon>Pseudomonadati</taxon>
        <taxon>Pseudomonadota</taxon>
        <taxon>Alphaproteobacteria</taxon>
        <taxon>Hyphomicrobiales</taxon>
        <taxon>Amorphaceae</taxon>
        <taxon>Acuticoccus</taxon>
    </lineage>
</organism>
<feature type="domain" description="Glyoxalase/fosfomycin resistance/dioxygenase" evidence="1">
    <location>
        <begin position="26"/>
        <end position="126"/>
    </location>
</feature>
<dbReference type="SUPFAM" id="SSF54593">
    <property type="entry name" value="Glyoxalase/Bleomycin resistance protein/Dihydroxybiphenyl dioxygenase"/>
    <property type="match status" value="1"/>
</dbReference>
<comment type="caution">
    <text evidence="2">The sequence shown here is derived from an EMBL/GenBank/DDBJ whole genome shotgun (WGS) entry which is preliminary data.</text>
</comment>
<dbReference type="Gene3D" id="3.30.720.120">
    <property type="match status" value="1"/>
</dbReference>
<dbReference type="Proteomes" id="UP000609531">
    <property type="component" value="Unassembled WGS sequence"/>
</dbReference>
<gene>
    <name evidence="2" type="ORF">JCR33_08760</name>
</gene>
<reference evidence="2" key="1">
    <citation type="submission" date="2020-12" db="EMBL/GenBank/DDBJ databases">
        <title>Bacterial taxonomy.</title>
        <authorList>
            <person name="Pan X."/>
        </authorList>
    </citation>
    <scope>NUCLEOTIDE SEQUENCE</scope>
    <source>
        <strain evidence="2">B2012</strain>
    </source>
</reference>
<dbReference type="AlphaFoldDB" id="A0A934IFY8"/>
<sequence>MPPIQHHHWPGCSTVSPFIVSDRALEIVDFIRTVFDADTLEPPLMRGDGTLSHAVVKIGDTTIMLGDPRDPNSHHKAFLHIYVPDCDETYGRALEAGATSVMEPADHFYGDRAGGVVDIAGNTWWIATHVRSLSRSEIERLARDAEAAG</sequence>
<name>A0A934IFY8_9HYPH</name>
<evidence type="ECO:0000313" key="3">
    <source>
        <dbReference type="Proteomes" id="UP000609531"/>
    </source>
</evidence>
<dbReference type="EMBL" id="JAEKJA010000006">
    <property type="protein sequence ID" value="MBJ3775773.1"/>
    <property type="molecule type" value="Genomic_DNA"/>
</dbReference>
<evidence type="ECO:0000259" key="1">
    <source>
        <dbReference type="Pfam" id="PF00903"/>
    </source>
</evidence>
<proteinExistence type="predicted"/>
<dbReference type="InterPro" id="IPR029068">
    <property type="entry name" value="Glyas_Bleomycin-R_OHBP_Dase"/>
</dbReference>
<dbReference type="RefSeq" id="WP_198881672.1">
    <property type="nucleotide sequence ID" value="NZ_JAEKJA010000006.1"/>
</dbReference>